<dbReference type="Gene3D" id="3.30.470.10">
    <property type="match status" value="1"/>
</dbReference>
<dbReference type="GO" id="GO:0009081">
    <property type="term" value="P:branched-chain amino acid metabolic process"/>
    <property type="evidence" value="ECO:0007669"/>
    <property type="project" value="InterPro"/>
</dbReference>
<reference evidence="4" key="2">
    <citation type="submission" date="2023-04" db="EMBL/GenBank/DDBJ databases">
        <authorList>
            <person name="Bruccoleri R.E."/>
            <person name="Oakeley E.J."/>
            <person name="Faust A.-M."/>
            <person name="Dessus-Babus S."/>
            <person name="Altorfer M."/>
            <person name="Burckhardt D."/>
            <person name="Oertli M."/>
            <person name="Naumann U."/>
            <person name="Petersen F."/>
            <person name="Wong J."/>
        </authorList>
    </citation>
    <scope>NUCLEOTIDE SEQUENCE</scope>
    <source>
        <strain evidence="4">GSM-AAB239-AS_SAM_17_03QT</strain>
        <tissue evidence="4">Leaf</tissue>
    </source>
</reference>
<proteinExistence type="inferred from homology"/>
<keyword evidence="4" id="KW-0032">Aminotransferase</keyword>
<keyword evidence="4" id="KW-0808">Transferase</keyword>
<dbReference type="PANTHER" id="PTHR42825:SF29">
    <property type="entry name" value="BRANCHED-CHAIN-AMINO-ACID AMINOTRANSFERASE"/>
    <property type="match status" value="1"/>
</dbReference>
<comment type="similarity">
    <text evidence="2">Belongs to the class-IV pyridoxal-phosphate-dependent aminotransferase family.</text>
</comment>
<name>A0AAX6I5B7_IRIPA</name>
<dbReference type="SUPFAM" id="SSF56752">
    <property type="entry name" value="D-aminoacid aminotransferase-like PLP-dependent enzymes"/>
    <property type="match status" value="1"/>
</dbReference>
<protein>
    <submittedName>
        <fullName evidence="4">Branched-chain-amino-acid aminotransferase 5, chloroplastic-like isoform X2</fullName>
    </submittedName>
</protein>
<comment type="caution">
    <text evidence="4">The sequence shown here is derived from an EMBL/GenBank/DDBJ whole genome shotgun (WGS) entry which is preliminary data.</text>
</comment>
<evidence type="ECO:0000313" key="4">
    <source>
        <dbReference type="EMBL" id="KAJ6847685.1"/>
    </source>
</evidence>
<sequence length="232" mass="25449">MLRLLGHRGGKLSSVLTEFVSGSRRPAVSRLGGRSTYLISSYSSVSSLQPLWTDDENADVNWDELGFGVVPTDYMYVMKCSRDDTFSSGGLNPYGNIELNPSSGVLNYGQGIFEGLKAYRKGDGCGFLLFRPVENAIRMQMGADRMCMPSPSADQFVDAVKETVLANRRWVPPQGKGSLYIRPLLMGSGPVLGLAPAPEYTFLVYAAPVGNYFKARICYIRGFSTNKLGRRS</sequence>
<organism evidence="4 5">
    <name type="scientific">Iris pallida</name>
    <name type="common">Sweet iris</name>
    <dbReference type="NCBI Taxonomy" id="29817"/>
    <lineage>
        <taxon>Eukaryota</taxon>
        <taxon>Viridiplantae</taxon>
        <taxon>Streptophyta</taxon>
        <taxon>Embryophyta</taxon>
        <taxon>Tracheophyta</taxon>
        <taxon>Spermatophyta</taxon>
        <taxon>Magnoliopsida</taxon>
        <taxon>Liliopsida</taxon>
        <taxon>Asparagales</taxon>
        <taxon>Iridaceae</taxon>
        <taxon>Iridoideae</taxon>
        <taxon>Irideae</taxon>
        <taxon>Iris</taxon>
    </lineage>
</organism>
<accession>A0AAX6I5B7</accession>
<dbReference type="AlphaFoldDB" id="A0AAX6I5B7"/>
<gene>
    <name evidence="4" type="ORF">M6B38_276185</name>
</gene>
<reference evidence="4" key="1">
    <citation type="journal article" date="2023" name="GigaByte">
        <title>Genome assembly of the bearded iris, Iris pallida Lam.</title>
        <authorList>
            <person name="Bruccoleri R.E."/>
            <person name="Oakeley E.J."/>
            <person name="Faust A.M.E."/>
            <person name="Altorfer M."/>
            <person name="Dessus-Babus S."/>
            <person name="Burckhardt D."/>
            <person name="Oertli M."/>
            <person name="Naumann U."/>
            <person name="Petersen F."/>
            <person name="Wong J."/>
        </authorList>
    </citation>
    <scope>NUCLEOTIDE SEQUENCE</scope>
    <source>
        <strain evidence="4">GSM-AAB239-AS_SAM_17_03QT</strain>
    </source>
</reference>
<dbReference type="PANTHER" id="PTHR42825">
    <property type="entry name" value="AMINO ACID AMINOTRANSFERASE"/>
    <property type="match status" value="1"/>
</dbReference>
<evidence type="ECO:0000256" key="3">
    <source>
        <dbReference type="ARBA" id="ARBA00022898"/>
    </source>
</evidence>
<dbReference type="GO" id="GO:0004084">
    <property type="term" value="F:branched-chain-amino-acid transaminase activity"/>
    <property type="evidence" value="ECO:0007669"/>
    <property type="project" value="InterPro"/>
</dbReference>
<dbReference type="Proteomes" id="UP001140949">
    <property type="component" value="Unassembled WGS sequence"/>
</dbReference>
<dbReference type="InterPro" id="IPR043131">
    <property type="entry name" value="BCAT-like_N"/>
</dbReference>
<dbReference type="InterPro" id="IPR036038">
    <property type="entry name" value="Aminotransferase-like"/>
</dbReference>
<evidence type="ECO:0000313" key="5">
    <source>
        <dbReference type="Proteomes" id="UP001140949"/>
    </source>
</evidence>
<keyword evidence="3" id="KW-0663">Pyridoxal phosphate</keyword>
<keyword evidence="5" id="KW-1185">Reference proteome</keyword>
<dbReference type="InterPro" id="IPR005786">
    <property type="entry name" value="B_amino_transII"/>
</dbReference>
<comment type="cofactor">
    <cofactor evidence="1">
        <name>pyridoxal 5'-phosphate</name>
        <dbReference type="ChEBI" id="CHEBI:597326"/>
    </cofactor>
</comment>
<dbReference type="FunFam" id="3.30.470.10:FF:000003">
    <property type="entry name" value="Branched-chain-amino-acid aminotransferase"/>
    <property type="match status" value="1"/>
</dbReference>
<dbReference type="EMBL" id="JANAVB010004999">
    <property type="protein sequence ID" value="KAJ6847685.1"/>
    <property type="molecule type" value="Genomic_DNA"/>
</dbReference>
<evidence type="ECO:0000256" key="1">
    <source>
        <dbReference type="ARBA" id="ARBA00001933"/>
    </source>
</evidence>
<evidence type="ECO:0000256" key="2">
    <source>
        <dbReference type="ARBA" id="ARBA00009320"/>
    </source>
</evidence>